<reference evidence="2 3" key="1">
    <citation type="submission" date="2024-09" db="EMBL/GenBank/DDBJ databases">
        <authorList>
            <person name="Salinas-Garcia M.A."/>
            <person name="Prieme A."/>
        </authorList>
    </citation>
    <scope>NUCLEOTIDE SEQUENCE [LARGE SCALE GENOMIC DNA]</scope>
    <source>
        <strain evidence="2 3">DSM 21081</strain>
    </source>
</reference>
<dbReference type="Pfam" id="PF10011">
    <property type="entry name" value="DUF2254"/>
    <property type="match status" value="1"/>
</dbReference>
<evidence type="ECO:0000313" key="2">
    <source>
        <dbReference type="EMBL" id="MFB0835963.1"/>
    </source>
</evidence>
<dbReference type="RefSeq" id="WP_373973140.1">
    <property type="nucleotide sequence ID" value="NZ_JBHDLJ010000016.1"/>
</dbReference>
<sequence length="452" mass="47333">MRRNVFTRTRQALRSELWPVPTLAVVAAIALGVALPQLDAALDGRTADSVSRYLFGGGPEAARSVLESIAGSLITVTSLTFSLTVVTLQLASSQFSPRLLRTFTGDRFVHVTLALFLATFSYALTVLRTVRTAPEAGQAFVPEISVTFAFVLAVASVLALVLFLAHLTREIRVETMMMRVHAETNSVMRHAYPEDAASGPGPVPSRPPAGTDTIEAEKSGFLTSVDTSAIRSAAREAGAVVAVDRGPGSSLVRGTPFATFWPADGRLALAADDAERLRRAVNAAIGTGPERTAAEDVGFGLRQLADVAAKALSPGINDPTTAVHALGHVSDLLCRLAERRVGPLLVADDDGGGGVRVVVSRPGFAELLDLGVAQARQYGIDDPDVAARILELLREVAWCDRSGSHTAALRDQLARTREAMAAAAYGSAERGRLEALGGAVGDALRGPGAGSA</sequence>
<dbReference type="EMBL" id="JBHDLJ010000016">
    <property type="protein sequence ID" value="MFB0835963.1"/>
    <property type="molecule type" value="Genomic_DNA"/>
</dbReference>
<feature type="transmembrane region" description="Helical" evidence="1">
    <location>
        <begin position="147"/>
        <end position="168"/>
    </location>
</feature>
<comment type="caution">
    <text evidence="2">The sequence shown here is derived from an EMBL/GenBank/DDBJ whole genome shotgun (WGS) entry which is preliminary data.</text>
</comment>
<gene>
    <name evidence="2" type="ORF">ACETWP_15340</name>
</gene>
<dbReference type="InterPro" id="IPR018723">
    <property type="entry name" value="DUF2254_membrane"/>
</dbReference>
<keyword evidence="3" id="KW-1185">Reference proteome</keyword>
<protein>
    <submittedName>
        <fullName evidence="2">DUF2254 domain-containing protein</fullName>
    </submittedName>
</protein>
<feature type="transmembrane region" description="Helical" evidence="1">
    <location>
        <begin position="108"/>
        <end position="127"/>
    </location>
</feature>
<keyword evidence="1" id="KW-1133">Transmembrane helix</keyword>
<accession>A0ABV4USQ4</accession>
<evidence type="ECO:0000313" key="3">
    <source>
        <dbReference type="Proteomes" id="UP001575652"/>
    </source>
</evidence>
<organism evidence="2 3">
    <name type="scientific">Arthrobacter halodurans</name>
    <dbReference type="NCBI Taxonomy" id="516699"/>
    <lineage>
        <taxon>Bacteria</taxon>
        <taxon>Bacillati</taxon>
        <taxon>Actinomycetota</taxon>
        <taxon>Actinomycetes</taxon>
        <taxon>Micrococcales</taxon>
        <taxon>Micrococcaceae</taxon>
        <taxon>Arthrobacter</taxon>
    </lineage>
</organism>
<evidence type="ECO:0000256" key="1">
    <source>
        <dbReference type="SAM" id="Phobius"/>
    </source>
</evidence>
<feature type="transmembrane region" description="Helical" evidence="1">
    <location>
        <begin position="64"/>
        <end position="88"/>
    </location>
</feature>
<dbReference type="Proteomes" id="UP001575652">
    <property type="component" value="Unassembled WGS sequence"/>
</dbReference>
<name>A0ABV4USQ4_9MICC</name>
<proteinExistence type="predicted"/>
<keyword evidence="1" id="KW-0472">Membrane</keyword>
<keyword evidence="1" id="KW-0812">Transmembrane</keyword>